<dbReference type="GO" id="GO:0005737">
    <property type="term" value="C:cytoplasm"/>
    <property type="evidence" value="ECO:0007669"/>
    <property type="project" value="InterPro"/>
</dbReference>
<dbReference type="PROSITE" id="PS50894">
    <property type="entry name" value="HPT"/>
    <property type="match status" value="4"/>
</dbReference>
<keyword evidence="9" id="KW-0175">Coiled coil</keyword>
<evidence type="ECO:0000256" key="10">
    <source>
        <dbReference type="SAM" id="MobiDB-lite"/>
    </source>
</evidence>
<dbReference type="SUPFAM" id="SSF47226">
    <property type="entry name" value="Histidine-containing phosphotransfer domain, HPT domain"/>
    <property type="match status" value="4"/>
</dbReference>
<feature type="modified residue" description="Phosphohistidine" evidence="7">
    <location>
        <position position="311"/>
    </location>
</feature>
<feature type="region of interest" description="Disordered" evidence="10">
    <location>
        <begin position="1351"/>
        <end position="1377"/>
    </location>
</feature>
<dbReference type="InterPro" id="IPR036641">
    <property type="entry name" value="HPT_dom_sf"/>
</dbReference>
<dbReference type="HOGENOM" id="CLU_000650_2_1_3"/>
<dbReference type="KEGG" id="csn:Cyast_1750"/>
<dbReference type="BioCyc" id="CSTA292563:G1353-1756-MONOMER"/>
<keyword evidence="5 15" id="KW-0418">Kinase</keyword>
<dbReference type="PROSITE" id="PS50851">
    <property type="entry name" value="CHEW"/>
    <property type="match status" value="1"/>
</dbReference>
<keyword evidence="6" id="KW-0902">Two-component regulatory system</keyword>
<feature type="domain" description="HPt" evidence="14">
    <location>
        <begin position="265"/>
        <end position="368"/>
    </location>
</feature>
<dbReference type="GO" id="GO:0006935">
    <property type="term" value="P:chemotaxis"/>
    <property type="evidence" value="ECO:0007669"/>
    <property type="project" value="InterPro"/>
</dbReference>
<feature type="domain" description="Histidine kinase" evidence="11">
    <location>
        <begin position="1567"/>
        <end position="1774"/>
    </location>
</feature>
<dbReference type="PROSITE" id="PS50109">
    <property type="entry name" value="HIS_KIN"/>
    <property type="match status" value="1"/>
</dbReference>
<dbReference type="Gene3D" id="3.30.565.10">
    <property type="entry name" value="Histidine kinase-like ATPase, C-terminal domain"/>
    <property type="match status" value="1"/>
</dbReference>
<feature type="region of interest" description="Disordered" evidence="10">
    <location>
        <begin position="1273"/>
        <end position="1307"/>
    </location>
</feature>
<dbReference type="SMART" id="SM01231">
    <property type="entry name" value="H-kinase_dim"/>
    <property type="match status" value="1"/>
</dbReference>
<dbReference type="eggNOG" id="COG2198">
    <property type="taxonomic scope" value="Bacteria"/>
</dbReference>
<keyword evidence="4" id="KW-0808">Transferase</keyword>
<dbReference type="SUPFAM" id="SSF55874">
    <property type="entry name" value="ATPase domain of HSP90 chaperone/DNA topoisomerase II/histidine kinase"/>
    <property type="match status" value="1"/>
</dbReference>
<reference evidence="16" key="1">
    <citation type="journal article" date="2013" name="Proc. Natl. Acad. Sci. U.S.A.">
        <title>Improving the coverage of the cyanobacterial phylum using diversity-driven genome sequencing.</title>
        <authorList>
            <person name="Shih P.M."/>
            <person name="Wu D."/>
            <person name="Latifi A."/>
            <person name="Axen S.D."/>
            <person name="Fewer D.P."/>
            <person name="Talla E."/>
            <person name="Calteau A."/>
            <person name="Cai F."/>
            <person name="Tandeau de Marsac N."/>
            <person name="Rippka R."/>
            <person name="Herdman M."/>
            <person name="Sivonen K."/>
            <person name="Coursin T."/>
            <person name="Laurent T."/>
            <person name="Goodwin L."/>
            <person name="Nolan M."/>
            <person name="Davenport K.W."/>
            <person name="Han C.S."/>
            <person name="Rubin E.M."/>
            <person name="Eisen J.A."/>
            <person name="Woyke T."/>
            <person name="Gugger M."/>
            <person name="Kerfeld C.A."/>
        </authorList>
    </citation>
    <scope>NUCLEOTIDE SEQUENCE [LARGE SCALE GENOMIC DNA]</scope>
    <source>
        <strain evidence="16">ATCC 29140 / PCC 7202</strain>
    </source>
</reference>
<dbReference type="SUPFAM" id="SSF47384">
    <property type="entry name" value="Homodimeric domain of signal transducing histidine kinase"/>
    <property type="match status" value="1"/>
</dbReference>
<dbReference type="InterPro" id="IPR036890">
    <property type="entry name" value="HATPase_C_sf"/>
</dbReference>
<dbReference type="InterPro" id="IPR011006">
    <property type="entry name" value="CheY-like_superfamily"/>
</dbReference>
<dbReference type="InterPro" id="IPR036061">
    <property type="entry name" value="CheW-like_dom_sf"/>
</dbReference>
<dbReference type="Pfam" id="PF00072">
    <property type="entry name" value="Response_reg"/>
    <property type="match status" value="1"/>
</dbReference>
<dbReference type="SUPFAM" id="SSF50341">
    <property type="entry name" value="CheW-like"/>
    <property type="match status" value="1"/>
</dbReference>
<proteinExistence type="predicted"/>
<evidence type="ECO:0000256" key="2">
    <source>
        <dbReference type="ARBA" id="ARBA00012438"/>
    </source>
</evidence>
<dbReference type="InterPro" id="IPR037006">
    <property type="entry name" value="CheA-like_homodim_sf"/>
</dbReference>
<evidence type="ECO:0000256" key="9">
    <source>
        <dbReference type="SAM" id="Coils"/>
    </source>
</evidence>
<dbReference type="STRING" id="292563.Cyast_1750"/>
<dbReference type="SMART" id="SM00387">
    <property type="entry name" value="HATPase_c"/>
    <property type="match status" value="1"/>
</dbReference>
<feature type="region of interest" description="Disordered" evidence="10">
    <location>
        <begin position="1127"/>
        <end position="1159"/>
    </location>
</feature>
<evidence type="ECO:0000256" key="3">
    <source>
        <dbReference type="ARBA" id="ARBA00022553"/>
    </source>
</evidence>
<organism evidence="15 16">
    <name type="scientific">Cyanobacterium stanieri (strain ATCC 29140 / PCC 7202)</name>
    <dbReference type="NCBI Taxonomy" id="292563"/>
    <lineage>
        <taxon>Bacteria</taxon>
        <taxon>Bacillati</taxon>
        <taxon>Cyanobacteriota</taxon>
        <taxon>Cyanophyceae</taxon>
        <taxon>Oscillatoriophycideae</taxon>
        <taxon>Chroococcales</taxon>
        <taxon>Geminocystaceae</taxon>
        <taxon>Cyanobacterium</taxon>
    </lineage>
</organism>
<protein>
    <recommendedName>
        <fullName evidence="2">histidine kinase</fullName>
        <ecNumber evidence="2">2.7.13.3</ecNumber>
    </recommendedName>
</protein>
<dbReference type="Gene3D" id="1.10.287.560">
    <property type="entry name" value="Histidine kinase CheA-like, homodimeric domain"/>
    <property type="match status" value="1"/>
</dbReference>
<dbReference type="Gene3D" id="1.20.120.160">
    <property type="entry name" value="HPT domain"/>
    <property type="match status" value="4"/>
</dbReference>
<dbReference type="Pfam" id="PF02895">
    <property type="entry name" value="H-kinase_dim"/>
    <property type="match status" value="1"/>
</dbReference>
<feature type="region of interest" description="Disordered" evidence="10">
    <location>
        <begin position="1405"/>
        <end position="1433"/>
    </location>
</feature>
<evidence type="ECO:0000256" key="8">
    <source>
        <dbReference type="PROSITE-ProRule" id="PRU00169"/>
    </source>
</evidence>
<dbReference type="PANTHER" id="PTHR43395">
    <property type="entry name" value="SENSOR HISTIDINE KINASE CHEA"/>
    <property type="match status" value="1"/>
</dbReference>
<feature type="modified residue" description="4-aspartylphosphate" evidence="8">
    <location>
        <position position="2007"/>
    </location>
</feature>
<dbReference type="PRINTS" id="PR00344">
    <property type="entry name" value="BCTRLSENSOR"/>
</dbReference>
<dbReference type="SUPFAM" id="SSF52172">
    <property type="entry name" value="CheY-like"/>
    <property type="match status" value="1"/>
</dbReference>
<dbReference type="Gene3D" id="3.40.50.2300">
    <property type="match status" value="1"/>
</dbReference>
<evidence type="ECO:0000256" key="5">
    <source>
        <dbReference type="ARBA" id="ARBA00022777"/>
    </source>
</evidence>
<dbReference type="InterPro" id="IPR005467">
    <property type="entry name" value="His_kinase_dom"/>
</dbReference>
<feature type="compositionally biased region" description="Polar residues" evidence="10">
    <location>
        <begin position="1279"/>
        <end position="1289"/>
    </location>
</feature>
<dbReference type="InterPro" id="IPR001789">
    <property type="entry name" value="Sig_transdc_resp-reg_receiver"/>
</dbReference>
<evidence type="ECO:0000256" key="7">
    <source>
        <dbReference type="PROSITE-ProRule" id="PRU00110"/>
    </source>
</evidence>
<evidence type="ECO:0000259" key="13">
    <source>
        <dbReference type="PROSITE" id="PS50851"/>
    </source>
</evidence>
<dbReference type="SMART" id="SM00073">
    <property type="entry name" value="HPT"/>
    <property type="match status" value="4"/>
</dbReference>
<feature type="domain" description="HPt" evidence="14">
    <location>
        <begin position="888"/>
        <end position="991"/>
    </location>
</feature>
<feature type="modified residue" description="Phosphohistidine" evidence="7">
    <location>
        <position position="662"/>
    </location>
</feature>
<dbReference type="PANTHER" id="PTHR43395:SF1">
    <property type="entry name" value="CHEMOTAXIS PROTEIN CHEA"/>
    <property type="match status" value="1"/>
</dbReference>
<dbReference type="Pfam" id="PF02518">
    <property type="entry name" value="HATPase_c"/>
    <property type="match status" value="1"/>
</dbReference>
<accession>K9YLB0</accession>
<dbReference type="EMBL" id="CP003940">
    <property type="protein sequence ID" value="AFZ47706.1"/>
    <property type="molecule type" value="Genomic_DNA"/>
</dbReference>
<name>K9YLB0_CYASC</name>
<evidence type="ECO:0000259" key="11">
    <source>
        <dbReference type="PROSITE" id="PS50109"/>
    </source>
</evidence>
<evidence type="ECO:0000256" key="1">
    <source>
        <dbReference type="ARBA" id="ARBA00000085"/>
    </source>
</evidence>
<dbReference type="InterPro" id="IPR008207">
    <property type="entry name" value="Sig_transdc_His_kin_Hpt_dom"/>
</dbReference>
<dbReference type="SMART" id="SM00260">
    <property type="entry name" value="CheW"/>
    <property type="match status" value="1"/>
</dbReference>
<evidence type="ECO:0000259" key="14">
    <source>
        <dbReference type="PROSITE" id="PS50894"/>
    </source>
</evidence>
<dbReference type="PROSITE" id="PS50110">
    <property type="entry name" value="RESPONSE_REGULATORY"/>
    <property type="match status" value="1"/>
</dbReference>
<dbReference type="Proteomes" id="UP000010483">
    <property type="component" value="Chromosome"/>
</dbReference>
<feature type="domain" description="CheW-like" evidence="13">
    <location>
        <begin position="1776"/>
        <end position="1926"/>
    </location>
</feature>
<feature type="domain" description="HPt" evidence="14">
    <location>
        <begin position="615"/>
        <end position="719"/>
    </location>
</feature>
<sequence>MNPLNQPYQSFIDEVPQLLQEIEKGLHNIRQNHSTEVENLINAINTLQTGTQEVGLESISSIAQKLKYYLQSFHHQDSVVDQDLAELFMDGYDYLAQSLVLHIENGSFDENQGEEVWQKLEEKLVDYLKSGENNLSGEDDIVASIFHGEITQEILRLRGLVASPDIFQPSEELSACFQVLLDCAESLDLSGFTSLVTTAQKAFRLHPDQAMVIANLLIQDLEKSRNLVLEGDRTLGGEPCTEIVTLAEDINAYINWESPVKETNQVDVNDSSYQFFIAEVPDILEKIERNLLVLKDDKSVNKINDIMRGLHTLKGGSASVGLNSIKNISHQMEDYVKLLFDETVAVDTELEGYLLDGFDCLRGALMEQIEQGSHGEQWEAQSQPIWANLDQKLGDIAPNDYLPSSADLGVDMMASMFESDVGEAIEHLQQIVDSLPEESLREEVLLQTEVFLGFGEMFKLSGFRDIAKSASMAIALNPSKIQEITHLLIEDITLARQEVLQGDRTQGGNPSIELKRLSGQEDSNLGAEPENLDFAHLAQEIANQEEEALDFAEELSPQEEENMEEETLDFGQLIGNLDSLEEETPSYAMDATPEEDYSNLEDAFAQYAEEEESEQKQLQEQSYQFFIEEAPELIALIDTGLEKVIQDPHNINEINEIARAAHSLKGGGRSAGLEDIGNIALRVEKSFKALFSENITLDDDLTAYLEEIYQLLRQPLIARIENQEFDEKVNLDLANELWAEFEEKYGEELAKAEDFLPSSSDLGIDIATSIFEVDVAEGIKAVEEAMAGDEEALRDTLTMQTEVFTGFGEMLNLPGFTEICQITGETLQQQPQQLRAIASAFLDNIKQAHQLVMEGDRETGGSPSEELLTLAGIGQTDNTPIEEYQETPIDTKDPSYNFFIEEAPELLAMMEEGLLTLKQERSTGKIHQIMRAAHSIKGGAASVGLEAIKTIAHRLEDVIKVFYDETIIIDTELESLLLEGYDCLQEALTEQMQTGTYQPAVALAKAQGIWEALENRLGDALNRPDDFIPSSEDLGVDIVQSMFEVDVAQELQRLRAVLSTPTSQPLAGELRATLEVFAGFGEMLNLSGFASIAHLGLTALENNPDQAIAIIETVIQDADNARNLVLGGDRTTGGSPSQKLRELADTSSTTAPESDFIPDSSEDIFYLDEENESSDIEEVLSDVVTNTDDLINFALEDKETQTNSPSLEEVFGNQKDEFAIIESLDNQEEEESEIPSLEEIFTNEISEEEINLLSKASQLALDDDKNSTLPSLEEVFTSPDFSNIEVSPDTQEEEEEEDKSPSLDEVFGEKITFSTIEEAQEDSEDDPDSIPSLEDLIGKVPNVIEDSKQTITPETFIPVGQENNQEENEPSTESKEDIEKKIQSLQDVFDKLPGLRDEADINLVFRRQESSPKKKAPIAPTPKPATPAPKSNLTVRVDLERLERMNNLIGELSINRNGLSLQNDKLQTSVKELLERFNRFQSTANTLRELSDKMLTSPEKFNISQGDSSFPLSLSEDGDLDVTAAFDSLEMDRYDNLYYVVQGLIEQMIQLEESVDDIALYAAQSGQTMENQRQMLNRMRDELMWARMLPLGEVLNRFPRVLRDLSVKYDKKVNLKLSGTNVLVDKAALEKLYDPLVHLMRNGFDHGIESPALRRQKGKSETGIIEVKAYHQGNQTIIEVKDDGGGLNLDKIGKKAVERGILTPEQLTVASKDTLLDLIFQPGFSTAASVTEISGRGVGLDIVRSQLRALKGTISVDSNPNQGTTFTLKLPLTLTIDKLLVLSAEAQFYALPSDNIEEIVVPESSQIKTSGNKRFLHFENRIIPIYSLDNLLHYRCHMPDISNTTTQALEVLPTPKDWGKPLLLIRQGAELFAIEVDHLVSEQELVIKPFGSALSAPSYTYGCTILGDGTLIPVINSAILLENYFQATQPGSSLNMPISGDADIPRKPSSGVFKITSVLVVDDSAAMRRTLALSLEKAGYRVLQAKDGKEALDQLQQTSNISLVICDIEMPNMNGFEFLGQRRRFPELSKIPVAMLTSRSNEKHQKLATHLGADAYFTKPYIEQKFLQAIKNMVGDNATANV</sequence>
<feature type="domain" description="Response regulatory" evidence="12">
    <location>
        <begin position="1957"/>
        <end position="2074"/>
    </location>
</feature>
<dbReference type="InterPro" id="IPR004105">
    <property type="entry name" value="CheA-like_dim"/>
</dbReference>
<comment type="catalytic activity">
    <reaction evidence="1">
        <text>ATP + protein L-histidine = ADP + protein N-phospho-L-histidine.</text>
        <dbReference type="EC" id="2.7.13.3"/>
    </reaction>
</comment>
<dbReference type="PATRIC" id="fig|292563.3.peg.1829"/>
<evidence type="ECO:0000256" key="4">
    <source>
        <dbReference type="ARBA" id="ARBA00022679"/>
    </source>
</evidence>
<gene>
    <name evidence="15" type="ordered locus">Cyast_1750</name>
</gene>
<dbReference type="InterPro" id="IPR002545">
    <property type="entry name" value="CheW-lke_dom"/>
</dbReference>
<dbReference type="FunFam" id="3.30.565.10:FF:000016">
    <property type="entry name" value="Chemotaxis protein CheA, putative"/>
    <property type="match status" value="1"/>
</dbReference>
<dbReference type="CDD" id="cd00088">
    <property type="entry name" value="HPT"/>
    <property type="match status" value="3"/>
</dbReference>
<dbReference type="GO" id="GO:0000155">
    <property type="term" value="F:phosphorelay sensor kinase activity"/>
    <property type="evidence" value="ECO:0007669"/>
    <property type="project" value="InterPro"/>
</dbReference>
<dbReference type="EC" id="2.7.13.3" evidence="2"/>
<evidence type="ECO:0000256" key="6">
    <source>
        <dbReference type="ARBA" id="ARBA00023012"/>
    </source>
</evidence>
<dbReference type="InterPro" id="IPR004358">
    <property type="entry name" value="Sig_transdc_His_kin-like_C"/>
</dbReference>
<feature type="modified residue" description="Phosphohistidine" evidence="7">
    <location>
        <position position="934"/>
    </location>
</feature>
<dbReference type="Pfam" id="PF01584">
    <property type="entry name" value="CheW"/>
    <property type="match status" value="1"/>
</dbReference>
<keyword evidence="3 8" id="KW-0597">Phosphoprotein</keyword>
<dbReference type="Gene3D" id="2.30.30.40">
    <property type="entry name" value="SH3 Domains"/>
    <property type="match status" value="1"/>
</dbReference>
<feature type="coiled-coil region" evidence="9">
    <location>
        <begin position="534"/>
        <end position="617"/>
    </location>
</feature>
<evidence type="ECO:0000313" key="16">
    <source>
        <dbReference type="Proteomes" id="UP000010483"/>
    </source>
</evidence>
<dbReference type="SMART" id="SM00448">
    <property type="entry name" value="REC"/>
    <property type="match status" value="1"/>
</dbReference>
<dbReference type="InterPro" id="IPR051315">
    <property type="entry name" value="Bact_Chemotaxis_CheA"/>
</dbReference>
<evidence type="ECO:0000313" key="15">
    <source>
        <dbReference type="EMBL" id="AFZ47706.1"/>
    </source>
</evidence>
<dbReference type="InterPro" id="IPR036097">
    <property type="entry name" value="HisK_dim/P_sf"/>
</dbReference>
<keyword evidence="16" id="KW-1185">Reference proteome</keyword>
<dbReference type="eggNOG" id="COG0784">
    <property type="taxonomic scope" value="Bacteria"/>
</dbReference>
<comment type="caution">
    <text evidence="7">Lacks conserved residue(s) required for the propagation of feature annotation.</text>
</comment>
<dbReference type="InterPro" id="IPR003594">
    <property type="entry name" value="HATPase_dom"/>
</dbReference>
<feature type="domain" description="HPt" evidence="14">
    <location>
        <begin position="1"/>
        <end position="102"/>
    </location>
</feature>
<dbReference type="CDD" id="cd16916">
    <property type="entry name" value="HATPase_CheA-like"/>
    <property type="match status" value="1"/>
</dbReference>
<dbReference type="Pfam" id="PF01627">
    <property type="entry name" value="Hpt"/>
    <property type="match status" value="3"/>
</dbReference>
<dbReference type="eggNOG" id="COG0643">
    <property type="taxonomic scope" value="Bacteria"/>
</dbReference>
<evidence type="ECO:0000259" key="12">
    <source>
        <dbReference type="PROSITE" id="PS50110"/>
    </source>
</evidence>